<evidence type="ECO:0000256" key="2">
    <source>
        <dbReference type="SAM" id="SignalP"/>
    </source>
</evidence>
<feature type="compositionally biased region" description="Polar residues" evidence="1">
    <location>
        <begin position="435"/>
        <end position="444"/>
    </location>
</feature>
<accession>A0A6A5QLN4</accession>
<feature type="domain" description="DUF7492" evidence="3">
    <location>
        <begin position="18"/>
        <end position="283"/>
    </location>
</feature>
<proteinExistence type="predicted"/>
<dbReference type="OrthoDB" id="64281at2759"/>
<feature type="compositionally biased region" description="Low complexity" evidence="1">
    <location>
        <begin position="327"/>
        <end position="343"/>
    </location>
</feature>
<dbReference type="InterPro" id="IPR055915">
    <property type="entry name" value="DUF7492"/>
</dbReference>
<protein>
    <recommendedName>
        <fullName evidence="3">DUF7492 domain-containing protein</fullName>
    </recommendedName>
</protein>
<dbReference type="Pfam" id="PF24320">
    <property type="entry name" value="DUF7492"/>
    <property type="match status" value="1"/>
</dbReference>
<evidence type="ECO:0000256" key="1">
    <source>
        <dbReference type="SAM" id="MobiDB-lite"/>
    </source>
</evidence>
<keyword evidence="2" id="KW-0732">Signal</keyword>
<feature type="signal peptide" evidence="2">
    <location>
        <begin position="1"/>
        <end position="20"/>
    </location>
</feature>
<sequence length="465" mass="49295">MLCILQASIAALALVPAVSAHTWIEQLRNVNDKGQYVGEYGYPRGMYSKTDPGYNGFSMNFEIPAYQQKTFIEEDTLLCHKDQRQQKQSKDAYPRLQAVPGGFIAMRYMENGHITKPENQKGKPEKAGTVFVYGTTQPKEDEKLANVLRWTTDGKGGDARGVLLTMNDFDDGRCYETNDSPTFKERTQATPNYALGQADSGPGNMPLFCETNVQLPETAAKGEVYTFYWVWQWNTAPGEDPGLPKGKDEYYSTCIDVDVTSSDTAFAAEAESKFALGQQDNMSVAVDGFASRTAIMTDALKGEVGPIFSGKQTPTPSAPGGAPSENPSVSAPAQAPVPSSKAPGASGKPVIPTLTQRPGAAPSSTPDSSNPGDGSVVTVTDTVMITVTASPASQKPSTLVTSKRVASSVISQNPIADVTPPASRAPPGVAAPSAGIQSPPSAAQSKLPGFDMGNPNGAKFRGMFT</sequence>
<evidence type="ECO:0000313" key="4">
    <source>
        <dbReference type="EMBL" id="KAF1916505.1"/>
    </source>
</evidence>
<feature type="region of interest" description="Disordered" evidence="1">
    <location>
        <begin position="412"/>
        <end position="465"/>
    </location>
</feature>
<feature type="chain" id="PRO_5025380324" description="DUF7492 domain-containing protein" evidence="2">
    <location>
        <begin position="21"/>
        <end position="465"/>
    </location>
</feature>
<keyword evidence="5" id="KW-1185">Reference proteome</keyword>
<gene>
    <name evidence="4" type="ORF">BDU57DRAFT_538804</name>
</gene>
<name>A0A6A5QLN4_AMPQU</name>
<dbReference type="Proteomes" id="UP000800096">
    <property type="component" value="Unassembled WGS sequence"/>
</dbReference>
<feature type="region of interest" description="Disordered" evidence="1">
    <location>
        <begin position="306"/>
        <end position="376"/>
    </location>
</feature>
<evidence type="ECO:0000313" key="5">
    <source>
        <dbReference type="Proteomes" id="UP000800096"/>
    </source>
</evidence>
<reference evidence="4" key="1">
    <citation type="journal article" date="2020" name="Stud. Mycol.">
        <title>101 Dothideomycetes genomes: a test case for predicting lifestyles and emergence of pathogens.</title>
        <authorList>
            <person name="Haridas S."/>
            <person name="Albert R."/>
            <person name="Binder M."/>
            <person name="Bloem J."/>
            <person name="Labutti K."/>
            <person name="Salamov A."/>
            <person name="Andreopoulos B."/>
            <person name="Baker S."/>
            <person name="Barry K."/>
            <person name="Bills G."/>
            <person name="Bluhm B."/>
            <person name="Cannon C."/>
            <person name="Castanera R."/>
            <person name="Culley D."/>
            <person name="Daum C."/>
            <person name="Ezra D."/>
            <person name="Gonzalez J."/>
            <person name="Henrissat B."/>
            <person name="Kuo A."/>
            <person name="Liang C."/>
            <person name="Lipzen A."/>
            <person name="Lutzoni F."/>
            <person name="Magnuson J."/>
            <person name="Mondo S."/>
            <person name="Nolan M."/>
            <person name="Ohm R."/>
            <person name="Pangilinan J."/>
            <person name="Park H.-J."/>
            <person name="Ramirez L."/>
            <person name="Alfaro M."/>
            <person name="Sun H."/>
            <person name="Tritt A."/>
            <person name="Yoshinaga Y."/>
            <person name="Zwiers L.-H."/>
            <person name="Turgeon B."/>
            <person name="Goodwin S."/>
            <person name="Spatafora J."/>
            <person name="Crous P."/>
            <person name="Grigoriev I."/>
        </authorList>
    </citation>
    <scope>NUCLEOTIDE SEQUENCE</scope>
    <source>
        <strain evidence="4">HMLAC05119</strain>
    </source>
</reference>
<dbReference type="EMBL" id="ML979135">
    <property type="protein sequence ID" value="KAF1916505.1"/>
    <property type="molecule type" value="Genomic_DNA"/>
</dbReference>
<feature type="compositionally biased region" description="Polar residues" evidence="1">
    <location>
        <begin position="362"/>
        <end position="372"/>
    </location>
</feature>
<dbReference type="AlphaFoldDB" id="A0A6A5QLN4"/>
<organism evidence="4 5">
    <name type="scientific">Ampelomyces quisqualis</name>
    <name type="common">Powdery mildew agent</name>
    <dbReference type="NCBI Taxonomy" id="50730"/>
    <lineage>
        <taxon>Eukaryota</taxon>
        <taxon>Fungi</taxon>
        <taxon>Dikarya</taxon>
        <taxon>Ascomycota</taxon>
        <taxon>Pezizomycotina</taxon>
        <taxon>Dothideomycetes</taxon>
        <taxon>Pleosporomycetidae</taxon>
        <taxon>Pleosporales</taxon>
        <taxon>Pleosporineae</taxon>
        <taxon>Phaeosphaeriaceae</taxon>
        <taxon>Ampelomyces</taxon>
    </lineage>
</organism>
<evidence type="ECO:0000259" key="3">
    <source>
        <dbReference type="Pfam" id="PF24320"/>
    </source>
</evidence>